<name>A0A8T1NEB0_CARIL</name>
<dbReference type="Proteomes" id="UP000811246">
    <property type="component" value="Chromosome 15"/>
</dbReference>
<proteinExistence type="predicted"/>
<dbReference type="EMBL" id="CM031823">
    <property type="protein sequence ID" value="KAG6627310.1"/>
    <property type="molecule type" value="Genomic_DNA"/>
</dbReference>
<evidence type="ECO:0000313" key="1">
    <source>
        <dbReference type="EMBL" id="KAG6627310.1"/>
    </source>
</evidence>
<dbReference type="AlphaFoldDB" id="A0A8T1NEB0"/>
<evidence type="ECO:0000313" key="3">
    <source>
        <dbReference type="Proteomes" id="UP000811609"/>
    </source>
</evidence>
<reference evidence="1" key="1">
    <citation type="submission" date="2020-12" db="EMBL/GenBank/DDBJ databases">
        <title>WGS assembly of Carya illinoinensis cv. Pawnee.</title>
        <authorList>
            <person name="Platts A."/>
            <person name="Shu S."/>
            <person name="Wright S."/>
            <person name="Barry K."/>
            <person name="Edger P."/>
            <person name="Pires J.C."/>
            <person name="Schmutz J."/>
        </authorList>
    </citation>
    <scope>NUCLEOTIDE SEQUENCE</scope>
    <source>
        <tissue evidence="1">Leaf</tissue>
    </source>
</reference>
<dbReference type="EMBL" id="CM031839">
    <property type="protein sequence ID" value="KAG6675496.1"/>
    <property type="molecule type" value="Genomic_DNA"/>
</dbReference>
<organism evidence="1 3">
    <name type="scientific">Carya illinoinensis</name>
    <name type="common">Pecan</name>
    <dbReference type="NCBI Taxonomy" id="32201"/>
    <lineage>
        <taxon>Eukaryota</taxon>
        <taxon>Viridiplantae</taxon>
        <taxon>Streptophyta</taxon>
        <taxon>Embryophyta</taxon>
        <taxon>Tracheophyta</taxon>
        <taxon>Spermatophyta</taxon>
        <taxon>Magnoliopsida</taxon>
        <taxon>eudicotyledons</taxon>
        <taxon>Gunneridae</taxon>
        <taxon>Pentapetalae</taxon>
        <taxon>rosids</taxon>
        <taxon>fabids</taxon>
        <taxon>Fagales</taxon>
        <taxon>Juglandaceae</taxon>
        <taxon>Carya</taxon>
    </lineage>
</organism>
<protein>
    <submittedName>
        <fullName evidence="1">Uncharacterized protein</fullName>
    </submittedName>
</protein>
<gene>
    <name evidence="1" type="ORF">CIPAW_15G118500</name>
    <name evidence="2" type="ORF">I3842_15G105700</name>
</gene>
<keyword evidence="3" id="KW-1185">Reference proteome</keyword>
<dbReference type="Proteomes" id="UP000811609">
    <property type="component" value="Chromosome 15"/>
</dbReference>
<evidence type="ECO:0000313" key="2">
    <source>
        <dbReference type="EMBL" id="KAG6675496.1"/>
    </source>
</evidence>
<reference evidence="2" key="2">
    <citation type="submission" date="2021-01" db="EMBL/GenBank/DDBJ databases">
        <authorList>
            <person name="Lovell J.T."/>
            <person name="Bentley N."/>
            <person name="Bhattarai G."/>
            <person name="Jenkins J.W."/>
            <person name="Sreedasyam A."/>
            <person name="Alarcon Y."/>
            <person name="Bock C."/>
            <person name="Boston L."/>
            <person name="Carlson J."/>
            <person name="Cervantes K."/>
            <person name="Clermont K."/>
            <person name="Krom N."/>
            <person name="Kubenka K."/>
            <person name="Mamidi S."/>
            <person name="Mattison C."/>
            <person name="Monteros M."/>
            <person name="Pisani C."/>
            <person name="Plott C."/>
            <person name="Rajasekar S."/>
            <person name="Rhein H.S."/>
            <person name="Rohla C."/>
            <person name="Song M."/>
            <person name="Hilaire R.S."/>
            <person name="Shu S."/>
            <person name="Wells L."/>
            <person name="Wang X."/>
            <person name="Webber J."/>
            <person name="Heerema R.J."/>
            <person name="Klein P."/>
            <person name="Conner P."/>
            <person name="Grauke L."/>
            <person name="Grimwood J."/>
            <person name="Schmutz J."/>
            <person name="Randall J.J."/>
        </authorList>
    </citation>
    <scope>NUCLEOTIDE SEQUENCE</scope>
    <source>
        <tissue evidence="2">Leaf</tissue>
    </source>
</reference>
<comment type="caution">
    <text evidence="1">The sequence shown here is derived from an EMBL/GenBank/DDBJ whole genome shotgun (WGS) entry which is preliminary data.</text>
</comment>
<sequence length="41" mass="5047">MYVPSGKLSLFTDLLCDPVFRVRTRLMLPSCWWFRWANRKR</sequence>
<accession>A0A8T1NEB0</accession>